<dbReference type="PANTHER" id="PTHR30008:SF0">
    <property type="entry name" value="EXODEOXYRIBONUCLEASE 7 LARGE SUBUNIT"/>
    <property type="match status" value="1"/>
</dbReference>
<dbReference type="NCBIfam" id="TIGR00237">
    <property type="entry name" value="xseA"/>
    <property type="match status" value="1"/>
</dbReference>
<feature type="domain" description="OB-fold nucleic acid binding" evidence="8">
    <location>
        <begin position="29"/>
        <end position="123"/>
    </location>
</feature>
<comment type="similarity">
    <text evidence="5 6">Belongs to the XseA family.</text>
</comment>
<evidence type="ECO:0000256" key="5">
    <source>
        <dbReference type="HAMAP-Rule" id="MF_00378"/>
    </source>
</evidence>
<organism evidence="9 10">
    <name type="scientific">Candidatus Carbonibacillus altaicus</name>
    <dbReference type="NCBI Taxonomy" id="2163959"/>
    <lineage>
        <taxon>Bacteria</taxon>
        <taxon>Bacillati</taxon>
        <taxon>Bacillota</taxon>
        <taxon>Bacilli</taxon>
        <taxon>Bacillales</taxon>
        <taxon>Candidatus Carbonibacillus</taxon>
    </lineage>
</organism>
<comment type="subunit">
    <text evidence="5">Heterooligomer composed of large and small subunits.</text>
</comment>
<comment type="function">
    <text evidence="5">Bidirectionally degrades single-stranded DNA into large acid-insoluble oligonucleotides, which are then degraded further into small acid-soluble oligonucleotides.</text>
</comment>
<evidence type="ECO:0000313" key="9">
    <source>
        <dbReference type="EMBL" id="PTQ57146.1"/>
    </source>
</evidence>
<evidence type="ECO:0000259" key="8">
    <source>
        <dbReference type="Pfam" id="PF13742"/>
    </source>
</evidence>
<keyword evidence="3 5" id="KW-0378">Hydrolase</keyword>
<accession>A0A2R6Y382</accession>
<evidence type="ECO:0000256" key="6">
    <source>
        <dbReference type="RuleBase" id="RU004355"/>
    </source>
</evidence>
<feature type="domain" description="Exonuclease VII large subunit C-terminal" evidence="7">
    <location>
        <begin position="149"/>
        <end position="459"/>
    </location>
</feature>
<dbReference type="AlphaFoldDB" id="A0A2R6Y382"/>
<proteinExistence type="inferred from homology"/>
<comment type="subcellular location">
    <subcellularLocation>
        <location evidence="5 6">Cytoplasm</location>
    </subcellularLocation>
</comment>
<dbReference type="PANTHER" id="PTHR30008">
    <property type="entry name" value="EXODEOXYRIBONUCLEASE 7 LARGE SUBUNIT"/>
    <property type="match status" value="1"/>
</dbReference>
<protein>
    <recommendedName>
        <fullName evidence="5">Exodeoxyribonuclease 7 large subunit</fullName>
        <ecNumber evidence="5">3.1.11.6</ecNumber>
    </recommendedName>
    <alternativeName>
        <fullName evidence="5">Exodeoxyribonuclease VII large subunit</fullName>
        <shortName evidence="5">Exonuclease VII large subunit</shortName>
    </alternativeName>
</protein>
<evidence type="ECO:0000313" key="10">
    <source>
        <dbReference type="Proteomes" id="UP000244338"/>
    </source>
</evidence>
<gene>
    <name evidence="5" type="primary">xseA</name>
    <name evidence="9" type="ORF">BSOLF_2178</name>
</gene>
<evidence type="ECO:0000256" key="4">
    <source>
        <dbReference type="ARBA" id="ARBA00022839"/>
    </source>
</evidence>
<dbReference type="GO" id="GO:0003676">
    <property type="term" value="F:nucleic acid binding"/>
    <property type="evidence" value="ECO:0007669"/>
    <property type="project" value="InterPro"/>
</dbReference>
<dbReference type="GO" id="GO:0005737">
    <property type="term" value="C:cytoplasm"/>
    <property type="evidence" value="ECO:0007669"/>
    <property type="project" value="UniProtKB-SubCell"/>
</dbReference>
<evidence type="ECO:0000259" key="7">
    <source>
        <dbReference type="Pfam" id="PF02601"/>
    </source>
</evidence>
<dbReference type="GO" id="GO:0008855">
    <property type="term" value="F:exodeoxyribonuclease VII activity"/>
    <property type="evidence" value="ECO:0007669"/>
    <property type="project" value="UniProtKB-UniRule"/>
</dbReference>
<comment type="catalytic activity">
    <reaction evidence="5 6">
        <text>Exonucleolytic cleavage in either 5'- to 3'- or 3'- to 5'-direction to yield nucleoside 5'-phosphates.</text>
        <dbReference type="EC" id="3.1.11.6"/>
    </reaction>
</comment>
<dbReference type="Pfam" id="PF02601">
    <property type="entry name" value="Exonuc_VII_L"/>
    <property type="match status" value="1"/>
</dbReference>
<keyword evidence="1 5" id="KW-0963">Cytoplasm</keyword>
<evidence type="ECO:0000256" key="2">
    <source>
        <dbReference type="ARBA" id="ARBA00022722"/>
    </source>
</evidence>
<comment type="caution">
    <text evidence="9">The sequence shown here is derived from an EMBL/GenBank/DDBJ whole genome shotgun (WGS) entry which is preliminary data.</text>
</comment>
<dbReference type="Pfam" id="PF13742">
    <property type="entry name" value="tRNA_anti_2"/>
    <property type="match status" value="1"/>
</dbReference>
<sequence length="473" mass="54206">MYNGIGRRMTGTKTERRRRMFEPAGAVTLTVSELTAIIKDVIDREKTLQNVWVKGEISNFRHYAGRHMYFSLKDKQAVVKAVMFEGYNRVLKFRPEDGLSVLARGYVSVFERDGQYQLYVQEMVPDGLGALYLAFEQLKKKLSEEGLFARERPLPLYPRRLALITSPSGAALKDMLTTLKRRFPLAEVWIIPSVVQGSEAPQSLVRALSYLSTLKDYVDVAIVARGGGSIEDLWAFNDEAVARAIYASPVPIISGVGHETDVTIADYVADFRAPTPTGAAERAVPDRRDLLERLGTIQVRLRRTILNRLEREERHLRQLMRSYVLRDAERLIIPYQERAVRAEQMLKSAFQQQYALKAHRFSLLKHRLPHRHAFRERTEEARKKIDGLSARGQRSIVRQLMYHQERLTQWTKRLDGASPLSLLRRGYAISMHPDGRIVRSIDDVAPGETLLTRLYDGVLVTTVWEIRKENPHA</sequence>
<keyword evidence="2 5" id="KW-0540">Nuclease</keyword>
<evidence type="ECO:0000256" key="1">
    <source>
        <dbReference type="ARBA" id="ARBA00022490"/>
    </source>
</evidence>
<dbReference type="InterPro" id="IPR020579">
    <property type="entry name" value="Exonuc_VII_lsu_C"/>
</dbReference>
<dbReference type="InterPro" id="IPR003753">
    <property type="entry name" value="Exonuc_VII_L"/>
</dbReference>
<dbReference type="CDD" id="cd04489">
    <property type="entry name" value="ExoVII_LU_OBF"/>
    <property type="match status" value="1"/>
</dbReference>
<dbReference type="InterPro" id="IPR025824">
    <property type="entry name" value="OB-fold_nuc-bd_dom"/>
</dbReference>
<reference evidence="10" key="1">
    <citation type="journal article" date="2018" name="Sci. Rep.">
        <title>Lignite coal burning seam in the remote Altai Mountains harbors a hydrogen-driven thermophilic microbial community.</title>
        <authorList>
            <person name="Kadnikov V.V."/>
            <person name="Mardanov A.V."/>
            <person name="Ivasenko D.A."/>
            <person name="Antsiferov D.V."/>
            <person name="Beletsky A.V."/>
            <person name="Karnachuk O.V."/>
            <person name="Ravin N.V."/>
        </authorList>
    </citation>
    <scope>NUCLEOTIDE SEQUENCE [LARGE SCALE GENOMIC DNA]</scope>
</reference>
<dbReference type="GO" id="GO:0006308">
    <property type="term" value="P:DNA catabolic process"/>
    <property type="evidence" value="ECO:0007669"/>
    <property type="project" value="UniProtKB-UniRule"/>
</dbReference>
<dbReference type="GO" id="GO:0009318">
    <property type="term" value="C:exodeoxyribonuclease VII complex"/>
    <property type="evidence" value="ECO:0007669"/>
    <property type="project" value="UniProtKB-UniRule"/>
</dbReference>
<dbReference type="EMBL" id="PEBX01000012">
    <property type="protein sequence ID" value="PTQ57146.1"/>
    <property type="molecule type" value="Genomic_DNA"/>
</dbReference>
<dbReference type="EC" id="3.1.11.6" evidence="5"/>
<keyword evidence="4 5" id="KW-0269">Exonuclease</keyword>
<evidence type="ECO:0000256" key="3">
    <source>
        <dbReference type="ARBA" id="ARBA00022801"/>
    </source>
</evidence>
<name>A0A2R6Y382_9BACL</name>
<dbReference type="HAMAP" id="MF_00378">
    <property type="entry name" value="Exonuc_7_L"/>
    <property type="match status" value="1"/>
</dbReference>
<dbReference type="Proteomes" id="UP000244338">
    <property type="component" value="Unassembled WGS sequence"/>
</dbReference>